<proteinExistence type="predicted"/>
<dbReference type="AlphaFoldDB" id="A0A952FJB1"/>
<evidence type="ECO:0000313" key="2">
    <source>
        <dbReference type="Proteomes" id="UP000700706"/>
    </source>
</evidence>
<comment type="caution">
    <text evidence="1">The sequence shown here is derived from an EMBL/GenBank/DDBJ whole genome shotgun (WGS) entry which is preliminary data.</text>
</comment>
<sequence>MRQTIEQLCRELGLEEPAPIGDQLGSEDLKRLFRAGPAGVHLWITDAFHQVTERIPPERCFRFWKSEVQPRLMEDGIFARELWPERYAYLAQQWRSPYREPLIELMRCD</sequence>
<evidence type="ECO:0000313" key="1">
    <source>
        <dbReference type="EMBL" id="MBW8724270.1"/>
    </source>
</evidence>
<accession>A0A952FJB1</accession>
<protein>
    <submittedName>
        <fullName evidence="1">Uncharacterized protein</fullName>
    </submittedName>
</protein>
<gene>
    <name evidence="1" type="ORF">JF625_03810</name>
</gene>
<organism evidence="1 2">
    <name type="scientific">Inquilinus limosus</name>
    <dbReference type="NCBI Taxonomy" id="171674"/>
    <lineage>
        <taxon>Bacteria</taxon>
        <taxon>Pseudomonadati</taxon>
        <taxon>Pseudomonadota</taxon>
        <taxon>Alphaproteobacteria</taxon>
        <taxon>Rhodospirillales</taxon>
        <taxon>Rhodospirillaceae</taxon>
        <taxon>Inquilinus</taxon>
    </lineage>
</organism>
<dbReference type="EMBL" id="JAEKLZ010000090">
    <property type="protein sequence ID" value="MBW8724270.1"/>
    <property type="molecule type" value="Genomic_DNA"/>
</dbReference>
<reference evidence="1" key="1">
    <citation type="submission" date="2020-06" db="EMBL/GenBank/DDBJ databases">
        <title>Stable isotope informed genome-resolved metagenomics uncovers potential trophic interactions in rhizosphere soil.</title>
        <authorList>
            <person name="Starr E.P."/>
            <person name="Shi S."/>
            <person name="Blazewicz S.J."/>
            <person name="Koch B.J."/>
            <person name="Probst A.J."/>
            <person name="Hungate B.A."/>
            <person name="Pett-Ridge J."/>
            <person name="Firestone M.K."/>
            <person name="Banfield J.F."/>
        </authorList>
    </citation>
    <scope>NUCLEOTIDE SEQUENCE</scope>
    <source>
        <strain evidence="1">YM_69_17</strain>
    </source>
</reference>
<dbReference type="Proteomes" id="UP000700706">
    <property type="component" value="Unassembled WGS sequence"/>
</dbReference>
<name>A0A952FJB1_9PROT</name>